<comment type="caution">
    <text evidence="3">The sequence shown here is derived from an EMBL/GenBank/DDBJ whole genome shotgun (WGS) entry which is preliminary data.</text>
</comment>
<organism evidence="3 4">
    <name type="scientific">Candidatus Scatomonas pullistercoris</name>
    <dbReference type="NCBI Taxonomy" id="2840920"/>
    <lineage>
        <taxon>Bacteria</taxon>
        <taxon>Bacillati</taxon>
        <taxon>Bacillota</taxon>
        <taxon>Clostridia</taxon>
        <taxon>Lachnospirales</taxon>
        <taxon>Lachnospiraceae</taxon>
        <taxon>Lachnospiraceae incertae sedis</taxon>
        <taxon>Candidatus Scatomonas</taxon>
    </lineage>
</organism>
<proteinExistence type="predicted"/>
<feature type="domain" description="Purine catabolism PurC-like" evidence="1">
    <location>
        <begin position="14"/>
        <end position="126"/>
    </location>
</feature>
<dbReference type="AlphaFoldDB" id="A0A9D1P0J6"/>
<dbReference type="EMBL" id="DVOO01000005">
    <property type="protein sequence ID" value="HIV24438.1"/>
    <property type="molecule type" value="Genomic_DNA"/>
</dbReference>
<dbReference type="InterPro" id="IPR025736">
    <property type="entry name" value="PucR_C-HTH_dom"/>
</dbReference>
<reference evidence="3" key="2">
    <citation type="journal article" date="2021" name="PeerJ">
        <title>Extensive microbial diversity within the chicken gut microbiome revealed by metagenomics and culture.</title>
        <authorList>
            <person name="Gilroy R."/>
            <person name="Ravi A."/>
            <person name="Getino M."/>
            <person name="Pursley I."/>
            <person name="Horton D.L."/>
            <person name="Alikhan N.F."/>
            <person name="Baker D."/>
            <person name="Gharbi K."/>
            <person name="Hall N."/>
            <person name="Watson M."/>
            <person name="Adriaenssens E.M."/>
            <person name="Foster-Nyarko E."/>
            <person name="Jarju S."/>
            <person name="Secka A."/>
            <person name="Antonio M."/>
            <person name="Oren A."/>
            <person name="Chaudhuri R.R."/>
            <person name="La Ragione R."/>
            <person name="Hildebrand F."/>
            <person name="Pallen M.J."/>
        </authorList>
    </citation>
    <scope>NUCLEOTIDE SEQUENCE</scope>
    <source>
        <strain evidence="3">CHK188-20938</strain>
    </source>
</reference>
<dbReference type="InterPro" id="IPR012914">
    <property type="entry name" value="PucR_dom"/>
</dbReference>
<dbReference type="InterPro" id="IPR051448">
    <property type="entry name" value="CdaR-like_regulators"/>
</dbReference>
<evidence type="ECO:0000259" key="2">
    <source>
        <dbReference type="Pfam" id="PF13556"/>
    </source>
</evidence>
<accession>A0A9D1P0J6</accession>
<sequence>MAVTLRKLCERANYLYGMRVLAGGEGMDRPVQWVHVLEDAEAADFLHGGELIFTTGIAERGTAWLTGFAEELYRRGASGLVVSRGPQMGEIPEELLDFCGKERFPLLDLPRKTKLVDITRDFCGQIFLKEKEEEDIGTVFKNLMHAPEGMSRYLPALKNHHFDIRGKYWLVAVSADCGAERRPERLRQIRQLFSRRLCDLHVQGAFFEEKEEMYAVLEHMEGEELRRALLQLQKELEGIGLQACLAVNGQGELKDLPACFRRGTSLLKLAGKRGTTPVFYEDLGIEKLLISVEDRRLLEEYVHAVLGPLEAYDQTKGTHFEEILKMYLSFDGSVQKVAEASYVHRNTVNYQINRIKKILGRDLGSMEERLRILLAFQIQEIL</sequence>
<dbReference type="InterPro" id="IPR042070">
    <property type="entry name" value="PucR_C-HTH_sf"/>
</dbReference>
<dbReference type="Pfam" id="PF13556">
    <property type="entry name" value="HTH_30"/>
    <property type="match status" value="1"/>
</dbReference>
<reference evidence="3" key="1">
    <citation type="submission" date="2020-10" db="EMBL/GenBank/DDBJ databases">
        <authorList>
            <person name="Gilroy R."/>
        </authorList>
    </citation>
    <scope>NUCLEOTIDE SEQUENCE</scope>
    <source>
        <strain evidence="3">CHK188-20938</strain>
    </source>
</reference>
<dbReference type="Pfam" id="PF07905">
    <property type="entry name" value="PucR"/>
    <property type="match status" value="1"/>
</dbReference>
<evidence type="ECO:0000313" key="3">
    <source>
        <dbReference type="EMBL" id="HIV24438.1"/>
    </source>
</evidence>
<evidence type="ECO:0000259" key="1">
    <source>
        <dbReference type="Pfam" id="PF07905"/>
    </source>
</evidence>
<dbReference type="PANTHER" id="PTHR33744:SF1">
    <property type="entry name" value="DNA-BINDING TRANSCRIPTIONAL ACTIVATOR ADER"/>
    <property type="match status" value="1"/>
</dbReference>
<dbReference type="Gene3D" id="1.10.10.2840">
    <property type="entry name" value="PucR C-terminal helix-turn-helix domain"/>
    <property type="match status" value="1"/>
</dbReference>
<protein>
    <submittedName>
        <fullName evidence="3">PucR family transcriptional regulator</fullName>
    </submittedName>
</protein>
<gene>
    <name evidence="3" type="ORF">IAB71_01405</name>
</gene>
<dbReference type="Proteomes" id="UP000824169">
    <property type="component" value="Unassembled WGS sequence"/>
</dbReference>
<dbReference type="PANTHER" id="PTHR33744">
    <property type="entry name" value="CARBOHYDRATE DIACID REGULATOR"/>
    <property type="match status" value="1"/>
</dbReference>
<name>A0A9D1P0J6_9FIRM</name>
<feature type="domain" description="PucR C-terminal helix-turn-helix" evidence="2">
    <location>
        <begin position="322"/>
        <end position="378"/>
    </location>
</feature>
<evidence type="ECO:0000313" key="4">
    <source>
        <dbReference type="Proteomes" id="UP000824169"/>
    </source>
</evidence>